<name>A0A1F6UKH9_9PROT</name>
<protein>
    <submittedName>
        <fullName evidence="1">Uncharacterized protein</fullName>
    </submittedName>
</protein>
<proteinExistence type="predicted"/>
<dbReference type="AlphaFoldDB" id="A0A1F6UKH9"/>
<organism evidence="1 2">
    <name type="scientific">Candidatus Muproteobacteria bacterium RBG_19FT_COMBO_61_10</name>
    <dbReference type="NCBI Taxonomy" id="1817761"/>
    <lineage>
        <taxon>Bacteria</taxon>
        <taxon>Pseudomonadati</taxon>
        <taxon>Pseudomonadota</taxon>
        <taxon>Candidatus Muproteobacteria</taxon>
    </lineage>
</organism>
<dbReference type="EMBL" id="MFSV01000108">
    <property type="protein sequence ID" value="OGI57828.1"/>
    <property type="molecule type" value="Genomic_DNA"/>
</dbReference>
<gene>
    <name evidence="1" type="ORF">A2V58_00875</name>
</gene>
<reference evidence="1 2" key="1">
    <citation type="journal article" date="2016" name="Nat. Commun.">
        <title>Thousands of microbial genomes shed light on interconnected biogeochemical processes in an aquifer system.</title>
        <authorList>
            <person name="Anantharaman K."/>
            <person name="Brown C.T."/>
            <person name="Hug L.A."/>
            <person name="Sharon I."/>
            <person name="Castelle C.J."/>
            <person name="Probst A.J."/>
            <person name="Thomas B.C."/>
            <person name="Singh A."/>
            <person name="Wilkins M.J."/>
            <person name="Karaoz U."/>
            <person name="Brodie E.L."/>
            <person name="Williams K.H."/>
            <person name="Hubbard S.S."/>
            <person name="Banfield J.F."/>
        </authorList>
    </citation>
    <scope>NUCLEOTIDE SEQUENCE [LARGE SCALE GENOMIC DNA]</scope>
</reference>
<sequence length="66" mass="7598">MELMFTVKVFPPLKAQGPFSQREKDRMRGGPKLTPLTLSPEIHGGEGIVQWFLWVIPMFLLAKHYT</sequence>
<evidence type="ECO:0000313" key="2">
    <source>
        <dbReference type="Proteomes" id="UP000177950"/>
    </source>
</evidence>
<accession>A0A1F6UKH9</accession>
<evidence type="ECO:0000313" key="1">
    <source>
        <dbReference type="EMBL" id="OGI57828.1"/>
    </source>
</evidence>
<dbReference type="Proteomes" id="UP000177950">
    <property type="component" value="Unassembled WGS sequence"/>
</dbReference>
<comment type="caution">
    <text evidence="1">The sequence shown here is derived from an EMBL/GenBank/DDBJ whole genome shotgun (WGS) entry which is preliminary data.</text>
</comment>